<proteinExistence type="inferred from homology"/>
<dbReference type="GO" id="GO:0016301">
    <property type="term" value="F:kinase activity"/>
    <property type="evidence" value="ECO:0007669"/>
    <property type="project" value="UniProtKB-KW"/>
</dbReference>
<keyword evidence="10" id="KW-0418">Kinase</keyword>
<dbReference type="RefSeq" id="WP_061948474.1">
    <property type="nucleotide sequence ID" value="NZ_LTAO01000012.1"/>
</dbReference>
<feature type="topological domain" description="Cytoplasmic" evidence="8">
    <location>
        <begin position="24"/>
        <end position="566"/>
    </location>
</feature>
<dbReference type="HAMAP" id="MF_00728">
    <property type="entry name" value="EzrA"/>
    <property type="match status" value="1"/>
</dbReference>
<keyword evidence="1 8" id="KW-0132">Cell division</keyword>
<keyword evidence="10" id="KW-0808">Transferase</keyword>
<evidence type="ECO:0000313" key="11">
    <source>
        <dbReference type="Proteomes" id="UP000075806"/>
    </source>
</evidence>
<dbReference type="GO" id="GO:0005886">
    <property type="term" value="C:plasma membrane"/>
    <property type="evidence" value="ECO:0007669"/>
    <property type="project" value="UniProtKB-SubCell"/>
</dbReference>
<sequence length="566" mass="66205">MFYYILYSLIIVIVAVFVVGMLFRKKIYREVDKLELWKNDILNRAIPEEIGKVKTLHMSGETEERFELWRSEWDEIVGTILPDIEEELFNIEEFANKYRFKRSKNLIDLLNNRLNSIEEQLKVMLGDIQTLVESEEKNRNEIGEILTQFENLEKELIRKRGSFGQTIKSLDTMVENIKKVFSSFDEATNKGNYLKARGLLTEVQSQLTLLQEYIEKLPSLLVQIQVTIPNECKNLRLGIQEMEDSGYYLKSYEFENQIQVIDKELENFTKDIQKLELEGLEEKLTKLSEKIDSMYGLLEDEVDSKKQVTEQIPVQKENLLQLDDKLQKLMAETNHVQLSYRITDDELKKQENIRKKLQDLTKQLQVIVDVTENEKQTFTSIQDMLEQWGSSIVEVKTNMEEAKARLDTLREDEWKAKETIVQLKQVLVNSKRMIRKSNIPGLPVHVMEKLKQGEEIIKKTTAQLEQVPLEMGRVNALINDAVKMVKDNEESILETIDEAELAEKLIQYGNRYRSQSEGIYEALTEAEKLFRDFHYEEAIEVTISAVKKYDPNVENKFVKEEEVTAS</sequence>
<protein>
    <recommendedName>
        <fullName evidence="8">Septation ring formation regulator EzrA</fullName>
    </recommendedName>
</protein>
<evidence type="ECO:0000256" key="6">
    <source>
        <dbReference type="ARBA" id="ARBA00023210"/>
    </source>
</evidence>
<dbReference type="EMBL" id="LTAO01000012">
    <property type="protein sequence ID" value="KYG32160.1"/>
    <property type="molecule type" value="Genomic_DNA"/>
</dbReference>
<dbReference type="GO" id="GO:0005940">
    <property type="term" value="C:septin ring"/>
    <property type="evidence" value="ECO:0007669"/>
    <property type="project" value="InterPro"/>
</dbReference>
<dbReference type="OrthoDB" id="1654473at2"/>
<gene>
    <name evidence="8" type="primary">ezrA</name>
    <name evidence="10" type="ORF">AZF04_05180</name>
</gene>
<reference evidence="10" key="1">
    <citation type="submission" date="2016-02" db="EMBL/GenBank/DDBJ databases">
        <title>Genome sequence of Bacillus trypoxylicola KCTC 13244(T).</title>
        <authorList>
            <person name="Jeong H."/>
            <person name="Park S.-H."/>
            <person name="Choi S.-K."/>
        </authorList>
    </citation>
    <scope>NUCLEOTIDE SEQUENCE [LARGE SCALE GENOMIC DNA]</scope>
    <source>
        <strain evidence="10">KCTC 13244</strain>
    </source>
</reference>
<comment type="subcellular location">
    <subcellularLocation>
        <location evidence="8">Cell membrane</location>
        <topology evidence="8">Single-pass membrane protein</topology>
    </subcellularLocation>
    <text evidence="8">Colocalized with FtsZ to the nascent septal site.</text>
</comment>
<comment type="caution">
    <text evidence="10">The sequence shown here is derived from an EMBL/GenBank/DDBJ whole genome shotgun (WGS) entry which is preliminary data.</text>
</comment>
<evidence type="ECO:0000256" key="1">
    <source>
        <dbReference type="ARBA" id="ARBA00022618"/>
    </source>
</evidence>
<evidence type="ECO:0000313" key="10">
    <source>
        <dbReference type="EMBL" id="KYG32160.1"/>
    </source>
</evidence>
<evidence type="ECO:0000256" key="5">
    <source>
        <dbReference type="ARBA" id="ARBA00023136"/>
    </source>
</evidence>
<dbReference type="STRING" id="519424.AZF04_05180"/>
<name>A0A162EAJ2_9BACI</name>
<keyword evidence="4 8" id="KW-0175">Coiled coil</keyword>
<dbReference type="GO" id="GO:0000921">
    <property type="term" value="P:septin ring assembly"/>
    <property type="evidence" value="ECO:0007669"/>
    <property type="project" value="InterPro"/>
</dbReference>
<evidence type="ECO:0000256" key="8">
    <source>
        <dbReference type="HAMAP-Rule" id="MF_00728"/>
    </source>
</evidence>
<organism evidence="10 11">
    <name type="scientific">Alkalihalobacillus trypoxylicola</name>
    <dbReference type="NCBI Taxonomy" id="519424"/>
    <lineage>
        <taxon>Bacteria</taxon>
        <taxon>Bacillati</taxon>
        <taxon>Bacillota</taxon>
        <taxon>Bacilli</taxon>
        <taxon>Bacillales</taxon>
        <taxon>Bacillaceae</taxon>
        <taxon>Alkalihalobacillus</taxon>
    </lineage>
</organism>
<keyword evidence="2 8" id="KW-0812">Transmembrane</keyword>
<dbReference type="GO" id="GO:0000917">
    <property type="term" value="P:division septum assembly"/>
    <property type="evidence" value="ECO:0007669"/>
    <property type="project" value="UniProtKB-KW"/>
</dbReference>
<feature type="coiled-coil region" evidence="8">
    <location>
        <begin position="392"/>
        <end position="419"/>
    </location>
</feature>
<feature type="coiled-coil region" evidence="8">
    <location>
        <begin position="100"/>
        <end position="127"/>
    </location>
</feature>
<evidence type="ECO:0000256" key="7">
    <source>
        <dbReference type="ARBA" id="ARBA00023306"/>
    </source>
</evidence>
<keyword evidence="7 8" id="KW-0131">Cell cycle</keyword>
<evidence type="ECO:0000256" key="9">
    <source>
        <dbReference type="SAM" id="Phobius"/>
    </source>
</evidence>
<keyword evidence="8" id="KW-1003">Cell membrane</keyword>
<keyword evidence="6 8" id="KW-0717">Septation</keyword>
<feature type="transmembrane region" description="Helical" evidence="9">
    <location>
        <begin position="6"/>
        <end position="23"/>
    </location>
</feature>
<dbReference type="InterPro" id="IPR010379">
    <property type="entry name" value="EzrA"/>
</dbReference>
<keyword evidence="11" id="KW-1185">Reference proteome</keyword>
<evidence type="ECO:0000256" key="2">
    <source>
        <dbReference type="ARBA" id="ARBA00022692"/>
    </source>
</evidence>
<keyword evidence="5 8" id="KW-0472">Membrane</keyword>
<dbReference type="AlphaFoldDB" id="A0A162EAJ2"/>
<evidence type="ECO:0000256" key="3">
    <source>
        <dbReference type="ARBA" id="ARBA00022989"/>
    </source>
</evidence>
<keyword evidence="3 8" id="KW-1133">Transmembrane helix</keyword>
<dbReference type="Proteomes" id="UP000075806">
    <property type="component" value="Unassembled WGS sequence"/>
</dbReference>
<accession>A0A162EAJ2</accession>
<dbReference type="Pfam" id="PF06160">
    <property type="entry name" value="EzrA"/>
    <property type="match status" value="1"/>
</dbReference>
<feature type="coiled-coil region" evidence="8">
    <location>
        <begin position="258"/>
        <end position="297"/>
    </location>
</feature>
<comment type="function">
    <text evidence="8">Negative regulator of FtsZ ring formation; modulates the frequency and position of FtsZ ring formation. Inhibits FtsZ ring formation at polar sites. Interacts either with FtsZ or with one of its binding partners to promote depolymerization.</text>
</comment>
<comment type="similarity">
    <text evidence="8">Belongs to the EzrA family.</text>
</comment>
<evidence type="ECO:0000256" key="4">
    <source>
        <dbReference type="ARBA" id="ARBA00023054"/>
    </source>
</evidence>
<feature type="topological domain" description="Extracellular" evidence="8">
    <location>
        <begin position="1"/>
        <end position="4"/>
    </location>
</feature>
<dbReference type="NCBIfam" id="NF003413">
    <property type="entry name" value="PRK04778.1-7"/>
    <property type="match status" value="1"/>
</dbReference>